<evidence type="ECO:0000256" key="5">
    <source>
        <dbReference type="ARBA" id="ARBA00023180"/>
    </source>
</evidence>
<dbReference type="PANTHER" id="PTHR11802">
    <property type="entry name" value="SERINE PROTEASE FAMILY S10 SERINE CARBOXYPEPTIDASE"/>
    <property type="match status" value="1"/>
</dbReference>
<dbReference type="GO" id="GO:0004185">
    <property type="term" value="F:serine-type carboxypeptidase activity"/>
    <property type="evidence" value="ECO:0007669"/>
    <property type="project" value="InterPro"/>
</dbReference>
<sequence length="489" mass="52757">MRARTAILTAVAAAGLAHVTSGVTPPSGGGGTAPAFGAAGGSSATPAVPAGPSNLEAGYTTVAPGAHLFHVLARSQRPGAPLVVYVAGGPGASSMTPVFVGNGPWRLRAPFRPGRAEVSRNPWSWTRLANVVYLDQPRHTGFSTGRARYLTSVRAAGRDFSTWLRAFRRDHPQLARRKLILAGESFAGTYISEFTRRILDGDAGRGLRLAGLFLEAPSLGDTQAAPARAQPDYLCARRLVSPANCTAGTAGGIRTLLHACATTIPGATAGTATLRQVEHARSMACRRYRAQVTTRPSRTRTRPFPDTRRFPPELRATPVPEPLDMRLFPRSGEVRRHVGFSPNPYDTRRPCRPSGGFPPWCYRDGKLTRLLNAPATKAWIGGGIRPARRWRFADFRVSVTLSFKSRPPSNRNYARALRRGVPVLLAFGAHDWDINPFAARHLVAAIAADAGPSARRLTHVELPGAGHMLGLDRPRSTYRLMARFLDGAR</sequence>
<dbReference type="EMBL" id="CP087164">
    <property type="protein sequence ID" value="UGS39318.1"/>
    <property type="molecule type" value="Genomic_DNA"/>
</dbReference>
<feature type="signal peptide" evidence="7">
    <location>
        <begin position="1"/>
        <end position="19"/>
    </location>
</feature>
<keyword evidence="9" id="KW-1185">Reference proteome</keyword>
<protein>
    <recommendedName>
        <fullName evidence="10">Peptidase S10</fullName>
    </recommendedName>
</protein>
<evidence type="ECO:0000256" key="4">
    <source>
        <dbReference type="ARBA" id="ARBA00022801"/>
    </source>
</evidence>
<accession>A0A9E6Y4I6</accession>
<evidence type="ECO:0000256" key="7">
    <source>
        <dbReference type="SAM" id="SignalP"/>
    </source>
</evidence>
<dbReference type="InterPro" id="IPR001563">
    <property type="entry name" value="Peptidase_S10"/>
</dbReference>
<dbReference type="AlphaFoldDB" id="A0A9E6Y4I6"/>
<name>A0A9E6Y4I6_9ACTN</name>
<reference evidence="8" key="1">
    <citation type="journal article" date="2022" name="Int. J. Syst. Evol. Microbiol.">
        <title>Pseudomonas aegrilactucae sp. nov. and Pseudomonas morbosilactucae sp. nov., pathogens causing bacterial rot of lettuce in Japan.</title>
        <authorList>
            <person name="Sawada H."/>
            <person name="Fujikawa T."/>
            <person name="Satou M."/>
        </authorList>
    </citation>
    <scope>NUCLEOTIDE SEQUENCE</scope>
    <source>
        <strain evidence="8">0166_1</strain>
    </source>
</reference>
<evidence type="ECO:0008006" key="10">
    <source>
        <dbReference type="Google" id="ProtNLM"/>
    </source>
</evidence>
<evidence type="ECO:0000256" key="6">
    <source>
        <dbReference type="SAM" id="MobiDB-lite"/>
    </source>
</evidence>
<evidence type="ECO:0000256" key="3">
    <source>
        <dbReference type="ARBA" id="ARBA00022729"/>
    </source>
</evidence>
<dbReference type="GO" id="GO:0006508">
    <property type="term" value="P:proteolysis"/>
    <property type="evidence" value="ECO:0007669"/>
    <property type="project" value="UniProtKB-KW"/>
</dbReference>
<dbReference type="Gene3D" id="3.40.50.1820">
    <property type="entry name" value="alpha/beta hydrolase"/>
    <property type="match status" value="1"/>
</dbReference>
<feature type="region of interest" description="Disordered" evidence="6">
    <location>
        <begin position="19"/>
        <end position="47"/>
    </location>
</feature>
<dbReference type="PANTHER" id="PTHR11802:SF3">
    <property type="entry name" value="RETINOID-INDUCIBLE SERINE CARBOXYPEPTIDASE"/>
    <property type="match status" value="1"/>
</dbReference>
<feature type="region of interest" description="Disordered" evidence="6">
    <location>
        <begin position="290"/>
        <end position="325"/>
    </location>
</feature>
<organism evidence="8 9">
    <name type="scientific">Capillimicrobium parvum</name>
    <dbReference type="NCBI Taxonomy" id="2884022"/>
    <lineage>
        <taxon>Bacteria</taxon>
        <taxon>Bacillati</taxon>
        <taxon>Actinomycetota</taxon>
        <taxon>Thermoleophilia</taxon>
        <taxon>Solirubrobacterales</taxon>
        <taxon>Capillimicrobiaceae</taxon>
        <taxon>Capillimicrobium</taxon>
    </lineage>
</organism>
<dbReference type="InterPro" id="IPR029058">
    <property type="entry name" value="AB_hydrolase_fold"/>
</dbReference>
<feature type="compositionally biased region" description="Basic and acidic residues" evidence="6">
    <location>
        <begin position="303"/>
        <end position="312"/>
    </location>
</feature>
<evidence type="ECO:0000313" key="8">
    <source>
        <dbReference type="EMBL" id="UGS39318.1"/>
    </source>
</evidence>
<keyword evidence="4" id="KW-0378">Hydrolase</keyword>
<proteinExistence type="predicted"/>
<feature type="chain" id="PRO_5038462148" description="Peptidase S10" evidence="7">
    <location>
        <begin position="20"/>
        <end position="489"/>
    </location>
</feature>
<dbReference type="SUPFAM" id="SSF53474">
    <property type="entry name" value="alpha/beta-Hydrolases"/>
    <property type="match status" value="1"/>
</dbReference>
<evidence type="ECO:0000256" key="2">
    <source>
        <dbReference type="ARBA" id="ARBA00022670"/>
    </source>
</evidence>
<dbReference type="Pfam" id="PF00450">
    <property type="entry name" value="Peptidase_S10"/>
    <property type="match status" value="1"/>
</dbReference>
<feature type="compositionally biased region" description="Low complexity" evidence="6">
    <location>
        <begin position="33"/>
        <end position="47"/>
    </location>
</feature>
<evidence type="ECO:0000313" key="9">
    <source>
        <dbReference type="Proteomes" id="UP001162834"/>
    </source>
</evidence>
<keyword evidence="5" id="KW-0325">Glycoprotein</keyword>
<gene>
    <name evidence="8" type="ORF">DSM104329_05753</name>
</gene>
<dbReference type="KEGG" id="sbae:DSM104329_05753"/>
<dbReference type="PRINTS" id="PR00724">
    <property type="entry name" value="CRBOXYPTASEC"/>
</dbReference>
<dbReference type="Proteomes" id="UP001162834">
    <property type="component" value="Chromosome"/>
</dbReference>
<keyword evidence="3 7" id="KW-0732">Signal</keyword>
<dbReference type="RefSeq" id="WP_259313322.1">
    <property type="nucleotide sequence ID" value="NZ_CP087164.1"/>
</dbReference>
<keyword evidence="1" id="KW-0121">Carboxypeptidase</keyword>
<evidence type="ECO:0000256" key="1">
    <source>
        <dbReference type="ARBA" id="ARBA00022645"/>
    </source>
</evidence>
<keyword evidence="2" id="KW-0645">Protease</keyword>